<protein>
    <submittedName>
        <fullName evidence="2">Uncharacterized protein</fullName>
    </submittedName>
</protein>
<comment type="caution">
    <text evidence="2">The sequence shown here is derived from an EMBL/GenBank/DDBJ whole genome shotgun (WGS) entry which is preliminary data.</text>
</comment>
<reference evidence="2 3" key="1">
    <citation type="submission" date="2020-04" db="EMBL/GenBank/DDBJ databases">
        <title>Genomic insights into acetone-butanol-ethanol (ABE) fermentation by sequencing solventogenic clostridia strains.</title>
        <authorList>
            <person name="Brown S."/>
        </authorList>
    </citation>
    <scope>NUCLEOTIDE SEQUENCE [LARGE SCALE GENOMIC DNA]</scope>
    <source>
        <strain evidence="2 3">DJ011</strain>
    </source>
</reference>
<evidence type="ECO:0000313" key="2">
    <source>
        <dbReference type="EMBL" id="MBC2397738.1"/>
    </source>
</evidence>
<evidence type="ECO:0000313" key="3">
    <source>
        <dbReference type="Proteomes" id="UP000563151"/>
    </source>
</evidence>
<dbReference type="AlphaFoldDB" id="A0A923E7B1"/>
<name>A0A923E7B1_CLOTT</name>
<evidence type="ECO:0000256" key="1">
    <source>
        <dbReference type="SAM" id="Phobius"/>
    </source>
</evidence>
<keyword evidence="1" id="KW-0472">Membrane</keyword>
<dbReference type="EMBL" id="JAAZWO010000007">
    <property type="protein sequence ID" value="MBC2397738.1"/>
    <property type="molecule type" value="Genomic_DNA"/>
</dbReference>
<accession>A0A923E7B1</accession>
<organism evidence="2 3">
    <name type="scientific">Clostridium tetanomorphum</name>
    <dbReference type="NCBI Taxonomy" id="1553"/>
    <lineage>
        <taxon>Bacteria</taxon>
        <taxon>Bacillati</taxon>
        <taxon>Bacillota</taxon>
        <taxon>Clostridia</taxon>
        <taxon>Eubacteriales</taxon>
        <taxon>Clostridiaceae</taxon>
        <taxon>Clostridium</taxon>
    </lineage>
</organism>
<keyword evidence="3" id="KW-1185">Reference proteome</keyword>
<feature type="transmembrane region" description="Helical" evidence="1">
    <location>
        <begin position="7"/>
        <end position="27"/>
    </location>
</feature>
<feature type="transmembrane region" description="Helical" evidence="1">
    <location>
        <begin position="60"/>
        <end position="81"/>
    </location>
</feature>
<keyword evidence="1" id="KW-1133">Transmembrane helix</keyword>
<keyword evidence="1" id="KW-0812">Transmembrane</keyword>
<dbReference type="RefSeq" id="WP_035152668.1">
    <property type="nucleotide sequence ID" value="NZ_JAAZWO010000007.1"/>
</dbReference>
<dbReference type="Proteomes" id="UP000563151">
    <property type="component" value="Unassembled WGS sequence"/>
</dbReference>
<sequence length="84" mass="9856">MRNKQSIINMLFILITFITIFARSFPVNSTERMILTIISIILAIPHITIIVKDKMYNNKLNLFTAILAVFQIMNVLYYSYILKK</sequence>
<gene>
    <name evidence="2" type="ORF">HGG79_08115</name>
</gene>
<proteinExistence type="predicted"/>
<feature type="transmembrane region" description="Helical" evidence="1">
    <location>
        <begin position="33"/>
        <end position="51"/>
    </location>
</feature>